<dbReference type="InterPro" id="IPR029154">
    <property type="entry name" value="HIBADH-like_NADP-bd"/>
</dbReference>
<keyword evidence="3" id="KW-0101">Branched-chain amino acid catabolism</keyword>
<feature type="domain" description="6-phosphogluconate dehydrogenase NADP-binding" evidence="6">
    <location>
        <begin position="3"/>
        <end position="59"/>
    </location>
</feature>
<dbReference type="Pfam" id="PF03446">
    <property type="entry name" value="NAD_binding_2"/>
    <property type="match status" value="1"/>
</dbReference>
<dbReference type="PANTHER" id="PTHR22981:SF7">
    <property type="entry name" value="3-HYDROXYISOBUTYRATE DEHYDROGENASE, MITOCHONDRIAL"/>
    <property type="match status" value="1"/>
</dbReference>
<keyword evidence="4" id="KW-0560">Oxidoreductase</keyword>
<comment type="caution">
    <text evidence="8">The sequence shown here is derived from an EMBL/GenBank/DDBJ whole genome shotgun (WGS) entry which is preliminary data.</text>
</comment>
<organism evidence="8 9">
    <name type="scientific">Burkholderia ambifaria MEX-5</name>
    <dbReference type="NCBI Taxonomy" id="396597"/>
    <lineage>
        <taxon>Bacteria</taxon>
        <taxon>Pseudomonadati</taxon>
        <taxon>Pseudomonadota</taxon>
        <taxon>Betaproteobacteria</taxon>
        <taxon>Burkholderiales</taxon>
        <taxon>Burkholderiaceae</taxon>
        <taxon>Burkholderia</taxon>
        <taxon>Burkholderia cepacia complex</taxon>
    </lineage>
</organism>
<dbReference type="GO" id="GO:0006574">
    <property type="term" value="P:L-valine catabolic process"/>
    <property type="evidence" value="ECO:0007669"/>
    <property type="project" value="TreeGrafter"/>
</dbReference>
<evidence type="ECO:0000313" key="8">
    <source>
        <dbReference type="EMBL" id="EDT37665.1"/>
    </source>
</evidence>
<evidence type="ECO:0000256" key="2">
    <source>
        <dbReference type="ARBA" id="ARBA00009080"/>
    </source>
</evidence>
<evidence type="ECO:0000256" key="1">
    <source>
        <dbReference type="ARBA" id="ARBA00005023"/>
    </source>
</evidence>
<evidence type="ECO:0000256" key="3">
    <source>
        <dbReference type="ARBA" id="ARBA00022456"/>
    </source>
</evidence>
<dbReference type="PANTHER" id="PTHR22981">
    <property type="entry name" value="3-HYDROXYISOBUTYRATE DEHYDROGENASE-RELATED"/>
    <property type="match status" value="1"/>
</dbReference>
<dbReference type="InterPro" id="IPR036291">
    <property type="entry name" value="NAD(P)-bd_dom_sf"/>
</dbReference>
<dbReference type="AlphaFoldDB" id="B1TFI6"/>
<dbReference type="GO" id="GO:0051287">
    <property type="term" value="F:NAD binding"/>
    <property type="evidence" value="ECO:0007669"/>
    <property type="project" value="InterPro"/>
</dbReference>
<comment type="pathway">
    <text evidence="1">Amino-acid degradation.</text>
</comment>
<dbReference type="InterPro" id="IPR008927">
    <property type="entry name" value="6-PGluconate_DH-like_C_sf"/>
</dbReference>
<dbReference type="EMBL" id="ABLK01000408">
    <property type="protein sequence ID" value="EDT37665.1"/>
    <property type="molecule type" value="Genomic_DNA"/>
</dbReference>
<sequence length="194" mass="19723">MVADAAAQRDFPLADAPVSGGTGGAQAGTLTFMVGAPAALFERIRPVLLDMGKNVVHCGGTGTGQIAKICNNLLLGISMMGVSEAMALGAALGIDPAVLAGIINTSTGRCWSSDTYNPYPGVNDAAPAARGYAGGFAANLMLKDLGLATEAARSARQPVWMGALAQQLYQSMSQQGLGALDFSACVKLYEAQPA</sequence>
<dbReference type="GO" id="GO:0008442">
    <property type="term" value="F:3-hydroxyisobutyrate dehydrogenase activity"/>
    <property type="evidence" value="ECO:0007669"/>
    <property type="project" value="TreeGrafter"/>
</dbReference>
<comment type="similarity">
    <text evidence="2">Belongs to the HIBADH-related family.</text>
</comment>
<dbReference type="PATRIC" id="fig|396597.7.peg.827"/>
<gene>
    <name evidence="8" type="ORF">BamMEX5DRAFT_6552</name>
</gene>
<protein>
    <submittedName>
        <fullName evidence="8">3-hydroxyisobutyrate dehydrogenase</fullName>
    </submittedName>
</protein>
<evidence type="ECO:0000259" key="7">
    <source>
        <dbReference type="Pfam" id="PF14833"/>
    </source>
</evidence>
<dbReference type="Gene3D" id="1.10.1040.10">
    <property type="entry name" value="N-(1-d-carboxylethyl)-l-norvaline Dehydrogenase, domain 2"/>
    <property type="match status" value="1"/>
</dbReference>
<dbReference type="SUPFAM" id="SSF48179">
    <property type="entry name" value="6-phosphogluconate dehydrogenase C-terminal domain-like"/>
    <property type="match status" value="1"/>
</dbReference>
<dbReference type="InterPro" id="IPR013328">
    <property type="entry name" value="6PGD_dom2"/>
</dbReference>
<dbReference type="GO" id="GO:0050661">
    <property type="term" value="F:NADP binding"/>
    <property type="evidence" value="ECO:0007669"/>
    <property type="project" value="InterPro"/>
</dbReference>
<dbReference type="FunFam" id="1.10.1040.10:FF:000006">
    <property type="entry name" value="3-hydroxyisobutyrate dehydrogenase"/>
    <property type="match status" value="1"/>
</dbReference>
<evidence type="ECO:0000256" key="5">
    <source>
        <dbReference type="ARBA" id="ARBA00023027"/>
    </source>
</evidence>
<feature type="domain" description="3-hydroxyisobutyrate dehydrogenase-like NAD-binding" evidence="7">
    <location>
        <begin position="62"/>
        <end position="189"/>
    </location>
</feature>
<evidence type="ECO:0000256" key="4">
    <source>
        <dbReference type="ARBA" id="ARBA00023002"/>
    </source>
</evidence>
<dbReference type="Gene3D" id="3.40.50.720">
    <property type="entry name" value="NAD(P)-binding Rossmann-like Domain"/>
    <property type="match status" value="1"/>
</dbReference>
<dbReference type="InterPro" id="IPR006115">
    <property type="entry name" value="6PGDH_NADP-bd"/>
</dbReference>
<dbReference type="Pfam" id="PF14833">
    <property type="entry name" value="NAD_binding_11"/>
    <property type="match status" value="1"/>
</dbReference>
<name>B1TFI6_9BURK</name>
<accession>B1TFI6</accession>
<evidence type="ECO:0000259" key="6">
    <source>
        <dbReference type="Pfam" id="PF03446"/>
    </source>
</evidence>
<proteinExistence type="inferred from homology"/>
<evidence type="ECO:0000313" key="9">
    <source>
        <dbReference type="Proteomes" id="UP000004814"/>
    </source>
</evidence>
<reference evidence="8 9" key="1">
    <citation type="submission" date="2008-03" db="EMBL/GenBank/DDBJ databases">
        <title>Sequencing of the draft genome and assembly of Burkholderia ambifaria MEX-5.</title>
        <authorList>
            <consortium name="US DOE Joint Genome Institute (JGI-PGF)"/>
            <person name="Copeland A."/>
            <person name="Lucas S."/>
            <person name="Lapidus A."/>
            <person name="Glavina del Rio T."/>
            <person name="Dalin E."/>
            <person name="Tice H."/>
            <person name="Bruce D."/>
            <person name="Goodwin L."/>
            <person name="Pitluck S."/>
            <person name="Larimer F."/>
            <person name="Land M.L."/>
            <person name="Hauser L."/>
            <person name="Tiedje J."/>
            <person name="Richardson P."/>
        </authorList>
    </citation>
    <scope>NUCLEOTIDE SEQUENCE [LARGE SCALE GENOMIC DNA]</scope>
    <source>
        <strain evidence="8 9">MEX-5</strain>
    </source>
</reference>
<dbReference type="SUPFAM" id="SSF51735">
    <property type="entry name" value="NAD(P)-binding Rossmann-fold domains"/>
    <property type="match status" value="1"/>
</dbReference>
<dbReference type="Proteomes" id="UP000004814">
    <property type="component" value="Unassembled WGS sequence"/>
</dbReference>
<keyword evidence="5" id="KW-0520">NAD</keyword>